<dbReference type="Pfam" id="PF08241">
    <property type="entry name" value="Methyltransf_11"/>
    <property type="match status" value="1"/>
</dbReference>
<dbReference type="PANTHER" id="PTHR44942">
    <property type="entry name" value="METHYLTRANSF_11 DOMAIN-CONTAINING PROTEIN"/>
    <property type="match status" value="1"/>
</dbReference>
<protein>
    <submittedName>
        <fullName evidence="5">Methyltransferase family protein</fullName>
    </submittedName>
</protein>
<evidence type="ECO:0000256" key="1">
    <source>
        <dbReference type="ARBA" id="ARBA00008361"/>
    </source>
</evidence>
<dbReference type="OrthoDB" id="9797252at2"/>
<evidence type="ECO:0000256" key="3">
    <source>
        <dbReference type="ARBA" id="ARBA00022679"/>
    </source>
</evidence>
<dbReference type="RefSeq" id="WP_113893578.1">
    <property type="nucleotide sequence ID" value="NZ_QNRK01000053.1"/>
</dbReference>
<keyword evidence="3 5" id="KW-0808">Transferase</keyword>
<dbReference type="AlphaFoldDB" id="A0A366ELI0"/>
<comment type="caution">
    <text evidence="5">The sequence shown here is derived from an EMBL/GenBank/DDBJ whole genome shotgun (WGS) entry which is preliminary data.</text>
</comment>
<name>A0A366ELI0_9HYPH</name>
<dbReference type="Proteomes" id="UP000253529">
    <property type="component" value="Unassembled WGS sequence"/>
</dbReference>
<keyword evidence="2 5" id="KW-0489">Methyltransferase</keyword>
<feature type="domain" description="Methyltransferase type 11" evidence="4">
    <location>
        <begin position="47"/>
        <end position="135"/>
    </location>
</feature>
<proteinExistence type="inferred from homology"/>
<dbReference type="CDD" id="cd02440">
    <property type="entry name" value="AdoMet_MTases"/>
    <property type="match status" value="1"/>
</dbReference>
<dbReference type="PANTHER" id="PTHR44942:SF4">
    <property type="entry name" value="METHYLTRANSFERASE TYPE 11 DOMAIN-CONTAINING PROTEIN"/>
    <property type="match status" value="1"/>
</dbReference>
<dbReference type="InterPro" id="IPR051052">
    <property type="entry name" value="Diverse_substrate_MTase"/>
</dbReference>
<dbReference type="GO" id="GO:0032259">
    <property type="term" value="P:methylation"/>
    <property type="evidence" value="ECO:0007669"/>
    <property type="project" value="UniProtKB-KW"/>
</dbReference>
<evidence type="ECO:0000313" key="5">
    <source>
        <dbReference type="EMBL" id="RBP02319.1"/>
    </source>
</evidence>
<dbReference type="GO" id="GO:0008757">
    <property type="term" value="F:S-adenosylmethionine-dependent methyltransferase activity"/>
    <property type="evidence" value="ECO:0007669"/>
    <property type="project" value="InterPro"/>
</dbReference>
<dbReference type="EMBL" id="QNRK01000053">
    <property type="protein sequence ID" value="RBP02319.1"/>
    <property type="molecule type" value="Genomic_DNA"/>
</dbReference>
<evidence type="ECO:0000313" key="6">
    <source>
        <dbReference type="Proteomes" id="UP000253529"/>
    </source>
</evidence>
<accession>A0A366ELI0</accession>
<gene>
    <name evidence="5" type="ORF">DFR50_15319</name>
</gene>
<reference evidence="5 6" key="1">
    <citation type="submission" date="2018-06" db="EMBL/GenBank/DDBJ databases">
        <title>Genomic Encyclopedia of Type Strains, Phase IV (KMG-IV): sequencing the most valuable type-strain genomes for metagenomic binning, comparative biology and taxonomic classification.</title>
        <authorList>
            <person name="Goeker M."/>
        </authorList>
    </citation>
    <scope>NUCLEOTIDE SEQUENCE [LARGE SCALE GENOMIC DNA]</scope>
    <source>
        <strain evidence="5 6">DSM 24875</strain>
    </source>
</reference>
<dbReference type="SUPFAM" id="SSF53335">
    <property type="entry name" value="S-adenosyl-L-methionine-dependent methyltransferases"/>
    <property type="match status" value="1"/>
</dbReference>
<evidence type="ECO:0000256" key="2">
    <source>
        <dbReference type="ARBA" id="ARBA00022603"/>
    </source>
</evidence>
<dbReference type="InterPro" id="IPR013216">
    <property type="entry name" value="Methyltransf_11"/>
</dbReference>
<comment type="similarity">
    <text evidence="1">Belongs to the methyltransferase superfamily.</text>
</comment>
<evidence type="ECO:0000259" key="4">
    <source>
        <dbReference type="Pfam" id="PF08241"/>
    </source>
</evidence>
<dbReference type="InterPro" id="IPR029063">
    <property type="entry name" value="SAM-dependent_MTases_sf"/>
</dbReference>
<organism evidence="5 6">
    <name type="scientific">Roseiarcus fermentans</name>
    <dbReference type="NCBI Taxonomy" id="1473586"/>
    <lineage>
        <taxon>Bacteria</taxon>
        <taxon>Pseudomonadati</taxon>
        <taxon>Pseudomonadota</taxon>
        <taxon>Alphaproteobacteria</taxon>
        <taxon>Hyphomicrobiales</taxon>
        <taxon>Roseiarcaceae</taxon>
        <taxon>Roseiarcus</taxon>
    </lineage>
</organism>
<dbReference type="Gene3D" id="3.40.50.150">
    <property type="entry name" value="Vaccinia Virus protein VP39"/>
    <property type="match status" value="1"/>
</dbReference>
<keyword evidence="6" id="KW-1185">Reference proteome</keyword>
<sequence length="256" mass="26999">MATLHRSAAEGFEAGAPAYAAGRPGYPGALDGWLSDALGLGPGKTALDLGAGTGKFTPRLVATGARVTAVEPVAAMRAEFRRANPDIDIAEGRAEAIPAADASVDAVVCAQSFHWFATPAALAEIRRVLKVGGALGLVWNVRDLRVGWVAALDEIMRPYESDAPRHESGAWRNAFPAPGFSALDERRFAHAHEGPPERVIVDRVLSVSFIAALDAAERAKVEDAVRGLIAAAPDLSGRDRVAFPYETVAARSLRLS</sequence>